<gene>
    <name evidence="2" type="ORF">Ahy_B02g057342</name>
</gene>
<feature type="region of interest" description="Disordered" evidence="1">
    <location>
        <begin position="1"/>
        <end position="37"/>
    </location>
</feature>
<dbReference type="Proteomes" id="UP000289738">
    <property type="component" value="Chromosome B02"/>
</dbReference>
<organism evidence="2 3">
    <name type="scientific">Arachis hypogaea</name>
    <name type="common">Peanut</name>
    <dbReference type="NCBI Taxonomy" id="3818"/>
    <lineage>
        <taxon>Eukaryota</taxon>
        <taxon>Viridiplantae</taxon>
        <taxon>Streptophyta</taxon>
        <taxon>Embryophyta</taxon>
        <taxon>Tracheophyta</taxon>
        <taxon>Spermatophyta</taxon>
        <taxon>Magnoliopsida</taxon>
        <taxon>eudicotyledons</taxon>
        <taxon>Gunneridae</taxon>
        <taxon>Pentapetalae</taxon>
        <taxon>rosids</taxon>
        <taxon>fabids</taxon>
        <taxon>Fabales</taxon>
        <taxon>Fabaceae</taxon>
        <taxon>Papilionoideae</taxon>
        <taxon>50 kb inversion clade</taxon>
        <taxon>dalbergioids sensu lato</taxon>
        <taxon>Dalbergieae</taxon>
        <taxon>Pterocarpus clade</taxon>
        <taxon>Arachis</taxon>
    </lineage>
</organism>
<feature type="compositionally biased region" description="Acidic residues" evidence="1">
    <location>
        <begin position="95"/>
        <end position="111"/>
    </location>
</feature>
<protein>
    <submittedName>
        <fullName evidence="2">Uncharacterized protein</fullName>
    </submittedName>
</protein>
<keyword evidence="3" id="KW-1185">Reference proteome</keyword>
<dbReference type="EMBL" id="SDMP01000012">
    <property type="protein sequence ID" value="RYR23845.1"/>
    <property type="molecule type" value="Genomic_DNA"/>
</dbReference>
<comment type="caution">
    <text evidence="2">The sequence shown here is derived from an EMBL/GenBank/DDBJ whole genome shotgun (WGS) entry which is preliminary data.</text>
</comment>
<sequence>MVSELFRKGPTMTFRDNFDDEEQDNEDGSCTDGSRTLSAREAVAAQEAVEVVAVGEVVGGREEDEAVQPVMMSLMDLLEKTDREMGLEGSRYILSDDEFDDDEEDEDDDDLEYRLYNRDN</sequence>
<evidence type="ECO:0000256" key="1">
    <source>
        <dbReference type="SAM" id="MobiDB-lite"/>
    </source>
</evidence>
<evidence type="ECO:0000313" key="2">
    <source>
        <dbReference type="EMBL" id="RYR23845.1"/>
    </source>
</evidence>
<name>A0A445ABX9_ARAHY</name>
<dbReference type="AlphaFoldDB" id="A0A445ABX9"/>
<evidence type="ECO:0000313" key="3">
    <source>
        <dbReference type="Proteomes" id="UP000289738"/>
    </source>
</evidence>
<feature type="compositionally biased region" description="Acidic residues" evidence="1">
    <location>
        <begin position="18"/>
        <end position="29"/>
    </location>
</feature>
<reference evidence="2 3" key="1">
    <citation type="submission" date="2019-01" db="EMBL/GenBank/DDBJ databases">
        <title>Sequencing of cultivated peanut Arachis hypogaea provides insights into genome evolution and oil improvement.</title>
        <authorList>
            <person name="Chen X."/>
        </authorList>
    </citation>
    <scope>NUCLEOTIDE SEQUENCE [LARGE SCALE GENOMIC DNA]</scope>
    <source>
        <strain evidence="3">cv. Fuhuasheng</strain>
        <tissue evidence="2">Leaves</tissue>
    </source>
</reference>
<feature type="region of interest" description="Disordered" evidence="1">
    <location>
        <begin position="90"/>
        <end position="120"/>
    </location>
</feature>
<accession>A0A445ABX9</accession>
<proteinExistence type="predicted"/>